<dbReference type="AlphaFoldDB" id="A0A4R5X3G4"/>
<dbReference type="RefSeq" id="WP_133414415.1">
    <property type="nucleotide sequence ID" value="NZ_SDLP01000006.1"/>
</dbReference>
<organism evidence="1 2">
    <name type="scientific">Mycolicibacterium obuense</name>
    <dbReference type="NCBI Taxonomy" id="1807"/>
    <lineage>
        <taxon>Bacteria</taxon>
        <taxon>Bacillati</taxon>
        <taxon>Actinomycetota</taxon>
        <taxon>Actinomycetes</taxon>
        <taxon>Mycobacteriales</taxon>
        <taxon>Mycobacteriaceae</taxon>
        <taxon>Mycolicibacterium</taxon>
    </lineage>
</organism>
<reference evidence="1 2" key="1">
    <citation type="submission" date="2019-01" db="EMBL/GenBank/DDBJ databases">
        <title>High-quality-draft genome sequences of five non-tuberculosis mycobacteriaceae isolated from a nosocomial environment.</title>
        <authorList>
            <person name="Tiago I."/>
            <person name="Alarico S."/>
            <person name="Pereira S.G."/>
            <person name="Coelho C."/>
            <person name="Maranha A."/>
            <person name="Empadinhas N."/>
        </authorList>
    </citation>
    <scope>NUCLEOTIDE SEQUENCE [LARGE SCALE GENOMIC DNA]</scope>
    <source>
        <strain evidence="1 2">22DIII</strain>
    </source>
</reference>
<dbReference type="EMBL" id="SDLP01000006">
    <property type="protein sequence ID" value="TDL05886.1"/>
    <property type="molecule type" value="Genomic_DNA"/>
</dbReference>
<evidence type="ECO:0000313" key="2">
    <source>
        <dbReference type="Proteomes" id="UP000294952"/>
    </source>
</evidence>
<protein>
    <submittedName>
        <fullName evidence="1">Uncharacterized protein</fullName>
    </submittedName>
</protein>
<dbReference type="Proteomes" id="UP000294952">
    <property type="component" value="Unassembled WGS sequence"/>
</dbReference>
<gene>
    <name evidence="1" type="ORF">EUA04_20420</name>
</gene>
<comment type="caution">
    <text evidence="1">The sequence shown here is derived from an EMBL/GenBank/DDBJ whole genome shotgun (WGS) entry which is preliminary data.</text>
</comment>
<proteinExistence type="predicted"/>
<accession>A0A4R5X3G4</accession>
<sequence length="152" mass="16277">MNPETLVGMLAELDRIRGMTLDLIEQQAPRLLPAPEHGADGAERTAYELLVGLRRGVLGNPAAARGLHDLLVAEGRRYAASAEGARLRDALAASEAVENLRRVWETATLNVLDGPAAQNAAPMAWAELLADVVIGHGLDDRVLSRLRPEGFA</sequence>
<evidence type="ECO:0000313" key="1">
    <source>
        <dbReference type="EMBL" id="TDL05886.1"/>
    </source>
</evidence>
<name>A0A4R5X3G4_9MYCO</name>